<keyword evidence="1" id="KW-0378">Hydrolase</keyword>
<dbReference type="InterPro" id="IPR033379">
    <property type="entry name" value="Acid_Pase_AS"/>
</dbReference>
<protein>
    <submittedName>
        <fullName evidence="4">Phosphoglycerate mutase-like protein</fullName>
    </submittedName>
</protein>
<dbReference type="Proteomes" id="UP000757232">
    <property type="component" value="Unassembled WGS sequence"/>
</dbReference>
<dbReference type="PROSITE" id="PS00616">
    <property type="entry name" value="HIS_ACID_PHOSPHAT_1"/>
    <property type="match status" value="1"/>
</dbReference>
<dbReference type="InterPro" id="IPR029033">
    <property type="entry name" value="His_PPase_superfam"/>
</dbReference>
<organism evidence="4 5">
    <name type="scientific">Sanghuangporus baumii</name>
    <name type="common">Phellinus baumii</name>
    <dbReference type="NCBI Taxonomy" id="108892"/>
    <lineage>
        <taxon>Eukaryota</taxon>
        <taxon>Fungi</taxon>
        <taxon>Dikarya</taxon>
        <taxon>Basidiomycota</taxon>
        <taxon>Agaricomycotina</taxon>
        <taxon>Agaricomycetes</taxon>
        <taxon>Hymenochaetales</taxon>
        <taxon>Hymenochaetaceae</taxon>
        <taxon>Sanghuangporus</taxon>
    </lineage>
</organism>
<dbReference type="Gene3D" id="3.40.50.1240">
    <property type="entry name" value="Phosphoglycerate mutase-like"/>
    <property type="match status" value="1"/>
</dbReference>
<comment type="caution">
    <text evidence="4">The sequence shown here is derived from an EMBL/GenBank/DDBJ whole genome shotgun (WGS) entry which is preliminary data.</text>
</comment>
<evidence type="ECO:0000256" key="2">
    <source>
        <dbReference type="SAM" id="MobiDB-lite"/>
    </source>
</evidence>
<proteinExistence type="predicted"/>
<feature type="chain" id="PRO_5040423922" evidence="3">
    <location>
        <begin position="17"/>
        <end position="571"/>
    </location>
</feature>
<dbReference type="CDD" id="cd07061">
    <property type="entry name" value="HP_HAP_like"/>
    <property type="match status" value="1"/>
</dbReference>
<dbReference type="PROSITE" id="PS00778">
    <property type="entry name" value="HIS_ACID_PHOSPHAT_2"/>
    <property type="match status" value="1"/>
</dbReference>
<name>A0A9Q5HWN2_SANBA</name>
<keyword evidence="3" id="KW-0732">Signal</keyword>
<feature type="signal peptide" evidence="3">
    <location>
        <begin position="1"/>
        <end position="16"/>
    </location>
</feature>
<evidence type="ECO:0000313" key="5">
    <source>
        <dbReference type="Proteomes" id="UP000757232"/>
    </source>
</evidence>
<dbReference type="EMBL" id="LNZH02000193">
    <property type="protein sequence ID" value="OCB87306.1"/>
    <property type="molecule type" value="Genomic_DNA"/>
</dbReference>
<dbReference type="AlphaFoldDB" id="A0A9Q5HWN2"/>
<dbReference type="OrthoDB" id="6509975at2759"/>
<gene>
    <name evidence="4" type="ORF">A7U60_g5635</name>
</gene>
<feature type="region of interest" description="Disordered" evidence="2">
    <location>
        <begin position="550"/>
        <end position="571"/>
    </location>
</feature>
<reference evidence="4" key="1">
    <citation type="submission" date="2016-06" db="EMBL/GenBank/DDBJ databases">
        <title>Draft Genome sequence of the fungus Inonotus baumii.</title>
        <authorList>
            <person name="Zhu H."/>
            <person name="Lin W."/>
        </authorList>
    </citation>
    <scope>NUCLEOTIDE SEQUENCE</scope>
    <source>
        <strain evidence="4">821</strain>
    </source>
</reference>
<evidence type="ECO:0000256" key="3">
    <source>
        <dbReference type="SAM" id="SignalP"/>
    </source>
</evidence>
<dbReference type="PANTHER" id="PTHR20963:SF42">
    <property type="entry name" value="PHOSPHOGLYCERATE MUTASE-LIKE PROTEIN"/>
    <property type="match status" value="1"/>
</dbReference>
<keyword evidence="5" id="KW-1185">Reference proteome</keyword>
<dbReference type="PANTHER" id="PTHR20963">
    <property type="entry name" value="MULTIPLE INOSITOL POLYPHOSPHATE PHOSPHATASE-RELATED"/>
    <property type="match status" value="1"/>
</dbReference>
<dbReference type="InterPro" id="IPR000560">
    <property type="entry name" value="His_Pase_clade-2"/>
</dbReference>
<evidence type="ECO:0000256" key="1">
    <source>
        <dbReference type="ARBA" id="ARBA00022801"/>
    </source>
</evidence>
<sequence>MTLTVFVLGLFAVTHAQHVCAVQWVERAASAASSFAGETTSAVFPVPNATNAASEYDSFFPDASAVGFAGPTPTGDEAELIATATSFPKVTDALPLVNPSTFGETNSSEPFDVLHSLGNLSPMFSVDTFGLDNANMLIPQGCELTQVHLLHRHGARYPTSGSLPAAFATKLHNTTINGTGFTATGNLTFLNTWTYRLGAEILTPFGRQQLFDLGVSFRVKYGELLKDFTGLPVFRTTSEERMVQSALNFAAGFFGIPDYQTNYRQVITIENDGFNNSLAVNCANQDKPEIGGIGSAAASKWRDVYLQDALARLAPQIEGVNLTTNDLLSMQELCAYEAVALGYSAFCDLFTEEEWKGFNYLLDLEFWYGSGPGNPTTAAVGIGYVQELIARLTQTPIAVHNTSTNATITDSNITFPLDQPIFVDASHDTDISAIVVAMNFTSLNANGPLPTDHIPGNQTYFSNRIAPFATQLVGQVMICPSSSSSSPQQNENEKQIRWLLNDAVLPLTGIAGCPEDANGLCPLDTFVSAMQTRLAEVDFAFDCTGNYTVPDPDLITDGRPPADQRPSSSSV</sequence>
<dbReference type="Pfam" id="PF00328">
    <property type="entry name" value="His_Phos_2"/>
    <property type="match status" value="1"/>
</dbReference>
<dbReference type="SUPFAM" id="SSF53254">
    <property type="entry name" value="Phosphoglycerate mutase-like"/>
    <property type="match status" value="1"/>
</dbReference>
<dbReference type="GO" id="GO:0003993">
    <property type="term" value="F:acid phosphatase activity"/>
    <property type="evidence" value="ECO:0007669"/>
    <property type="project" value="TreeGrafter"/>
</dbReference>
<accession>A0A9Q5HWN2</accession>
<evidence type="ECO:0000313" key="4">
    <source>
        <dbReference type="EMBL" id="OCB87306.1"/>
    </source>
</evidence>